<dbReference type="GO" id="GO:0004852">
    <property type="term" value="F:uroporphyrinogen-III synthase activity"/>
    <property type="evidence" value="ECO:0007669"/>
    <property type="project" value="UniProtKB-UniRule"/>
</dbReference>
<dbReference type="EMBL" id="CP002159">
    <property type="protein sequence ID" value="ADL56509.1"/>
    <property type="molecule type" value="Genomic_DNA"/>
</dbReference>
<proteinExistence type="inferred from homology"/>
<keyword evidence="4 9" id="KW-0456">Lyase</keyword>
<comment type="pathway">
    <text evidence="1 9">Porphyrin-containing compound metabolism; protoporphyrin-IX biosynthesis; coproporphyrinogen-III from 5-aminolevulinate: step 3/4.</text>
</comment>
<comment type="function">
    <text evidence="6 9">Catalyzes cyclization of the linear tetrapyrrole, hydroxymethylbilane, to the macrocyclic uroporphyrinogen III.</text>
</comment>
<dbReference type="Gene3D" id="3.40.50.10090">
    <property type="match status" value="2"/>
</dbReference>
<dbReference type="InterPro" id="IPR003754">
    <property type="entry name" value="4pyrrol_synth_uPrphyn_synth"/>
</dbReference>
<dbReference type="SUPFAM" id="SSF69618">
    <property type="entry name" value="HemD-like"/>
    <property type="match status" value="1"/>
</dbReference>
<dbReference type="Proteomes" id="UP000001235">
    <property type="component" value="Chromosome"/>
</dbReference>
<sequence>MAKGELAGLKVLVTRPRDQAFTLAQAIGQQGGTAVLFPMLEIAPVPDLLRLQEQVSHVEQANLAIFISPNAVKYGMAATGGKVPARVATVGEGSAKALRALGIAHVIVPVERFDSEGLLARPELQNIDGWHVMIFRGDGGRELLGDTLRERGARVEYVTCYLRCKPQCPVSELAGVDLITVTSSEALNHLSQMIVDSKEVFDRPLFVIHPRIAELAKRLGWSKVHLTESGDDGLLAGLQAWAKSGVQA</sequence>
<dbReference type="UniPathway" id="UPA00251">
    <property type="reaction ID" value="UER00320"/>
</dbReference>
<evidence type="ECO:0000313" key="12">
    <source>
        <dbReference type="Proteomes" id="UP000001235"/>
    </source>
</evidence>
<evidence type="ECO:0000256" key="7">
    <source>
        <dbReference type="ARBA" id="ARBA00040167"/>
    </source>
</evidence>
<dbReference type="PANTHER" id="PTHR38042">
    <property type="entry name" value="UROPORPHYRINOGEN-III SYNTHASE, CHLOROPLASTIC"/>
    <property type="match status" value="1"/>
</dbReference>
<dbReference type="GO" id="GO:0006780">
    <property type="term" value="P:uroporphyrinogen III biosynthetic process"/>
    <property type="evidence" value="ECO:0007669"/>
    <property type="project" value="UniProtKB-UniRule"/>
</dbReference>
<dbReference type="Pfam" id="PF02602">
    <property type="entry name" value="HEM4"/>
    <property type="match status" value="1"/>
</dbReference>
<dbReference type="HOGENOM" id="CLU_011276_9_4_4"/>
<dbReference type="KEGG" id="gca:Galf_2510"/>
<dbReference type="AlphaFoldDB" id="D9SK97"/>
<evidence type="ECO:0000256" key="4">
    <source>
        <dbReference type="ARBA" id="ARBA00023239"/>
    </source>
</evidence>
<evidence type="ECO:0000256" key="5">
    <source>
        <dbReference type="ARBA" id="ARBA00023244"/>
    </source>
</evidence>
<dbReference type="OrthoDB" id="9787650at2"/>
<protein>
    <recommendedName>
        <fullName evidence="7 9">Uroporphyrinogen-III synthase</fullName>
        <ecNumber evidence="3 9">4.2.1.75</ecNumber>
    </recommendedName>
</protein>
<dbReference type="CDD" id="cd06578">
    <property type="entry name" value="HemD"/>
    <property type="match status" value="1"/>
</dbReference>
<evidence type="ECO:0000256" key="9">
    <source>
        <dbReference type="RuleBase" id="RU366031"/>
    </source>
</evidence>
<dbReference type="GO" id="GO:0006782">
    <property type="term" value="P:protoporphyrinogen IX biosynthetic process"/>
    <property type="evidence" value="ECO:0007669"/>
    <property type="project" value="UniProtKB-UniRule"/>
</dbReference>
<accession>D9SK97</accession>
<evidence type="ECO:0000256" key="8">
    <source>
        <dbReference type="ARBA" id="ARBA00048617"/>
    </source>
</evidence>
<dbReference type="InterPro" id="IPR036108">
    <property type="entry name" value="4pyrrol_syn_uPrphyn_synt_sf"/>
</dbReference>
<feature type="domain" description="Tetrapyrrole biosynthesis uroporphyrinogen III synthase" evidence="10">
    <location>
        <begin position="23"/>
        <end position="225"/>
    </location>
</feature>
<evidence type="ECO:0000256" key="1">
    <source>
        <dbReference type="ARBA" id="ARBA00004772"/>
    </source>
</evidence>
<evidence type="ECO:0000256" key="6">
    <source>
        <dbReference type="ARBA" id="ARBA00037589"/>
    </source>
</evidence>
<name>D9SK97_GALCS</name>
<evidence type="ECO:0000256" key="3">
    <source>
        <dbReference type="ARBA" id="ARBA00013109"/>
    </source>
</evidence>
<dbReference type="PANTHER" id="PTHR38042:SF1">
    <property type="entry name" value="UROPORPHYRINOGEN-III SYNTHASE, CHLOROPLASTIC"/>
    <property type="match status" value="1"/>
</dbReference>
<comment type="similarity">
    <text evidence="2 9">Belongs to the uroporphyrinogen-III synthase family.</text>
</comment>
<dbReference type="eggNOG" id="COG1587">
    <property type="taxonomic scope" value="Bacteria"/>
</dbReference>
<dbReference type="RefSeq" id="WP_013294429.1">
    <property type="nucleotide sequence ID" value="NC_014394.1"/>
</dbReference>
<dbReference type="InterPro" id="IPR039793">
    <property type="entry name" value="UROS/Hem4"/>
</dbReference>
<gene>
    <name evidence="11" type="ordered locus">Galf_2510</name>
</gene>
<keyword evidence="12" id="KW-1185">Reference proteome</keyword>
<dbReference type="STRING" id="395494.Galf_2510"/>
<evidence type="ECO:0000256" key="2">
    <source>
        <dbReference type="ARBA" id="ARBA00008133"/>
    </source>
</evidence>
<keyword evidence="5 9" id="KW-0627">Porphyrin biosynthesis</keyword>
<evidence type="ECO:0000259" key="10">
    <source>
        <dbReference type="Pfam" id="PF02602"/>
    </source>
</evidence>
<evidence type="ECO:0000313" key="11">
    <source>
        <dbReference type="EMBL" id="ADL56509.1"/>
    </source>
</evidence>
<reference evidence="11 12" key="1">
    <citation type="submission" date="2010-08" db="EMBL/GenBank/DDBJ databases">
        <title>Complete sequence of Gallionella capsiferriformans ES-2.</title>
        <authorList>
            <consortium name="US DOE Joint Genome Institute"/>
            <person name="Lucas S."/>
            <person name="Copeland A."/>
            <person name="Lapidus A."/>
            <person name="Cheng J.-F."/>
            <person name="Bruce D."/>
            <person name="Goodwin L."/>
            <person name="Pitluck S."/>
            <person name="Chertkov O."/>
            <person name="Davenport K.W."/>
            <person name="Detter J.C."/>
            <person name="Han C."/>
            <person name="Tapia R."/>
            <person name="Land M."/>
            <person name="Hauser L."/>
            <person name="Chang Y.-J."/>
            <person name="Jeffries C."/>
            <person name="Kyrpides N."/>
            <person name="Ivanova N."/>
            <person name="Mikhailova N."/>
            <person name="Shelobolina E.S."/>
            <person name="Picardal F."/>
            <person name="Roden E."/>
            <person name="Emerson D."/>
            <person name="Woyke T."/>
        </authorList>
    </citation>
    <scope>NUCLEOTIDE SEQUENCE [LARGE SCALE GENOMIC DNA]</scope>
    <source>
        <strain evidence="11 12">ES-2</strain>
    </source>
</reference>
<organism evidence="11 12">
    <name type="scientific">Gallionella capsiferriformans (strain ES-2)</name>
    <name type="common">Gallionella ferruginea capsiferriformans (strain ES-2)</name>
    <dbReference type="NCBI Taxonomy" id="395494"/>
    <lineage>
        <taxon>Bacteria</taxon>
        <taxon>Pseudomonadati</taxon>
        <taxon>Pseudomonadota</taxon>
        <taxon>Betaproteobacteria</taxon>
        <taxon>Nitrosomonadales</taxon>
        <taxon>Gallionellaceae</taxon>
        <taxon>Gallionella</taxon>
    </lineage>
</organism>
<dbReference type="EC" id="4.2.1.75" evidence="3 9"/>
<comment type="catalytic activity">
    <reaction evidence="8 9">
        <text>hydroxymethylbilane = uroporphyrinogen III + H2O</text>
        <dbReference type="Rhea" id="RHEA:18965"/>
        <dbReference type="ChEBI" id="CHEBI:15377"/>
        <dbReference type="ChEBI" id="CHEBI:57308"/>
        <dbReference type="ChEBI" id="CHEBI:57845"/>
        <dbReference type="EC" id="4.2.1.75"/>
    </reaction>
</comment>